<feature type="transmembrane region" description="Helical" evidence="14">
    <location>
        <begin position="728"/>
        <end position="751"/>
    </location>
</feature>
<dbReference type="PANTHER" id="PTHR11629">
    <property type="entry name" value="VACUOLAR PROTON ATPASES"/>
    <property type="match status" value="1"/>
</dbReference>
<name>A0A8C9H9W9_9PRIM</name>
<evidence type="ECO:0000256" key="10">
    <source>
        <dbReference type="ARBA" id="ARBA00023136"/>
    </source>
</evidence>
<dbReference type="InterPro" id="IPR002490">
    <property type="entry name" value="V-ATPase_116kDa_su"/>
</dbReference>
<feature type="transmembrane region" description="Helical" evidence="14">
    <location>
        <begin position="541"/>
        <end position="562"/>
    </location>
</feature>
<reference evidence="16" key="1">
    <citation type="submission" date="2025-08" db="UniProtKB">
        <authorList>
            <consortium name="Ensembl"/>
        </authorList>
    </citation>
    <scope>IDENTIFICATION</scope>
</reference>
<dbReference type="GO" id="GO:0005886">
    <property type="term" value="C:plasma membrane"/>
    <property type="evidence" value="ECO:0007669"/>
    <property type="project" value="TreeGrafter"/>
</dbReference>
<keyword evidence="5 14" id="KW-0812">Transmembrane</keyword>
<keyword evidence="15" id="KW-0175">Coiled coil</keyword>
<evidence type="ECO:0000256" key="8">
    <source>
        <dbReference type="ARBA" id="ARBA00023018"/>
    </source>
</evidence>
<keyword evidence="10 14" id="KW-0472">Membrane</keyword>
<comment type="subcellular location">
    <subcellularLocation>
        <location evidence="12">Cytoplasmic vesicle</location>
        <location evidence="12">Clathrin-coated vesicle membrane</location>
        <topology evidence="12">Multi-pass membrane protein</topology>
    </subcellularLocation>
    <subcellularLocation>
        <location evidence="2">Cytoplasmic vesicle</location>
        <location evidence="2">Secretory vesicle</location>
        <location evidence="2">Synaptic vesicle membrane</location>
        <topology evidence="2">Multi-pass membrane protein</topology>
    </subcellularLocation>
    <subcellularLocation>
        <location evidence="1">Melanosome</location>
    </subcellularLocation>
</comment>
<dbReference type="GO" id="GO:0030665">
    <property type="term" value="C:clathrin-coated vesicle membrane"/>
    <property type="evidence" value="ECO:0007669"/>
    <property type="project" value="UniProtKB-SubCell"/>
</dbReference>
<evidence type="ECO:0000256" key="5">
    <source>
        <dbReference type="ARBA" id="ARBA00022692"/>
    </source>
</evidence>
<sequence>MGELFRSEEMTLAQLFLQSEAAYCCVSELGELGKVQFRDLNPDVNVFQRKFVNEVRRCEEMDRKLRFVEKEIRKANILIMDTGENPEVPFPRDMIDLEANFEKIENELKEINTNQEALKRNFLELTELKFILRKTQQFFDEMADPDLLEESSSLLEPSEMGRGTPLRLGFVAGVINRERIPTFERMLWRVCRGNVFLRQAEIENPLEDPVTGDYVHKSVFIIFFQGDQLKNRVKKICEGFRASLYPCPETPQERKEMASGVNTRIDDLQMVLNQTEDHRQRVLQAAAKNIRVWFIKVRKMKAIYHTLNLCNIDVTQKCLIAEVWCPVTDLDSIQFALRRGTEHSGSTVPSILNRMQTNQTPPTYNKTNKFTYGFQNIVDAYGIGTYREINPAPYTIITFPFLFAVMFGDFGHGILMTLFAVWMVLRESRILSQKNENEMFSTVFSGRYIILLMGVFSMYTGLIYNDCFSKSLNIFGSSWSVRPMFTYNWTEETLRGNPVLQLNPALPGVFGGPYPFGIDPIWNIATNKLTFLNSFKMKMSVILGIIHMLFGVSLSLFNHIYFKKPLNIYFGFIPEIIFMTSLFGYLVILIFYKWTAYDAHTSENAPSLLIHFINMFLFSYPESGYSMLYSGQKGIQCFLVVVALLCVPWMLLFKPLVLRRQYLRRKHLFDFGDTMVHQAIHTIEYCLGCISNTASYLRLWALSLAHAQLSEVLWTMVIHIGLSVKSLAGGLALFFIFAAFATLTVAILLIMEGLSAFLHALRLHWVEFQNKFYSGTGFKFLPFSFEHIREGKLEE</sequence>
<keyword evidence="4 14" id="KW-0813">Transport</keyword>
<dbReference type="GO" id="GO:0000220">
    <property type="term" value="C:vacuolar proton-transporting V-type ATPase, V0 domain"/>
    <property type="evidence" value="ECO:0007669"/>
    <property type="project" value="InterPro"/>
</dbReference>
<dbReference type="GO" id="GO:0042470">
    <property type="term" value="C:melanosome"/>
    <property type="evidence" value="ECO:0007669"/>
    <property type="project" value="UniProtKB-SubCell"/>
</dbReference>
<evidence type="ECO:0000256" key="13">
    <source>
        <dbReference type="ARBA" id="ARBA00046407"/>
    </source>
</evidence>
<evidence type="ECO:0000256" key="12">
    <source>
        <dbReference type="ARBA" id="ARBA00029431"/>
    </source>
</evidence>
<comment type="subunit">
    <text evidence="13">V-ATPase is a heteromultimeric enzyme made up of two complexes: the ATP-hydrolytic V1 complex and the proton translocation V0 complex. The V1 complex consists of three catalytic AB heterodimers that form a heterohexamer, three peripheral stalks each consisting of EG heterodimers, one central rotor including subunits D and F, and the regulatory subunits C and H. The proton translocation complex V0 consists of the proton transport subunit a, a ring of proteolipid subunits c9c'', rotary subunit d, subunits e and f, and the accessory subunits ATP6AP1/Ac45 and ATP6AP2/PRR. Interacts with SPAAR.</text>
</comment>
<dbReference type="InterPro" id="IPR026028">
    <property type="entry name" value="V-type_ATPase_116kDa_su_euka"/>
</dbReference>
<dbReference type="GO" id="GO:0007035">
    <property type="term" value="P:vacuolar acidification"/>
    <property type="evidence" value="ECO:0007669"/>
    <property type="project" value="TreeGrafter"/>
</dbReference>
<dbReference type="Proteomes" id="UP000694416">
    <property type="component" value="Unplaced"/>
</dbReference>
<keyword evidence="6 14" id="KW-0375">Hydrogen ion transport</keyword>
<keyword evidence="7 14" id="KW-1133">Transmembrane helix</keyword>
<evidence type="ECO:0000256" key="1">
    <source>
        <dbReference type="ARBA" id="ARBA00004223"/>
    </source>
</evidence>
<dbReference type="PIRSF" id="PIRSF001293">
    <property type="entry name" value="ATP6V0A1"/>
    <property type="match status" value="1"/>
</dbReference>
<feature type="transmembrane region" description="Helical" evidence="14">
    <location>
        <begin position="445"/>
        <end position="464"/>
    </location>
</feature>
<dbReference type="GO" id="GO:0030672">
    <property type="term" value="C:synaptic vesicle membrane"/>
    <property type="evidence" value="ECO:0007669"/>
    <property type="project" value="UniProtKB-SubCell"/>
</dbReference>
<evidence type="ECO:0000256" key="6">
    <source>
        <dbReference type="ARBA" id="ARBA00022781"/>
    </source>
</evidence>
<feature type="transmembrane region" description="Helical" evidence="14">
    <location>
        <begin position="401"/>
        <end position="425"/>
    </location>
</feature>
<evidence type="ECO:0000313" key="16">
    <source>
        <dbReference type="Ensembl" id="ENSPTEP00000015694.1"/>
    </source>
</evidence>
<organism evidence="16 17">
    <name type="scientific">Piliocolobus tephrosceles</name>
    <name type="common">Ugandan red Colobus</name>
    <dbReference type="NCBI Taxonomy" id="591936"/>
    <lineage>
        <taxon>Eukaryota</taxon>
        <taxon>Metazoa</taxon>
        <taxon>Chordata</taxon>
        <taxon>Craniata</taxon>
        <taxon>Vertebrata</taxon>
        <taxon>Euteleostomi</taxon>
        <taxon>Mammalia</taxon>
        <taxon>Eutheria</taxon>
        <taxon>Euarchontoglires</taxon>
        <taxon>Primates</taxon>
        <taxon>Haplorrhini</taxon>
        <taxon>Catarrhini</taxon>
        <taxon>Cercopithecidae</taxon>
        <taxon>Colobinae</taxon>
        <taxon>Piliocolobus</taxon>
    </lineage>
</organism>
<keyword evidence="17" id="KW-1185">Reference proteome</keyword>
<feature type="transmembrane region" description="Helical" evidence="14">
    <location>
        <begin position="699"/>
        <end position="722"/>
    </location>
</feature>
<dbReference type="AlphaFoldDB" id="A0A8C9H9W9"/>
<dbReference type="PANTHER" id="PTHR11629:SF68">
    <property type="entry name" value="V-TYPE PROTON ATPASE 116 KDA SUBUNIT A 1"/>
    <property type="match status" value="1"/>
</dbReference>
<feature type="coiled-coil region" evidence="15">
    <location>
        <begin position="58"/>
        <end position="128"/>
    </location>
</feature>
<dbReference type="GO" id="GO:0051117">
    <property type="term" value="F:ATPase binding"/>
    <property type="evidence" value="ECO:0007669"/>
    <property type="project" value="TreeGrafter"/>
</dbReference>
<evidence type="ECO:0000256" key="9">
    <source>
        <dbReference type="ARBA" id="ARBA00023065"/>
    </source>
</evidence>
<keyword evidence="8" id="KW-0770">Synapse</keyword>
<reference evidence="16" key="2">
    <citation type="submission" date="2025-09" db="UniProtKB">
        <authorList>
            <consortium name="Ensembl"/>
        </authorList>
    </citation>
    <scope>IDENTIFICATION</scope>
</reference>
<comment type="function">
    <text evidence="14">Essential component of the vacuolar proton pump (V-ATPase), a multimeric enzyme that catalyzes the translocation of protons across the membranes. Required for assembly and activity of the V-ATPase.</text>
</comment>
<evidence type="ECO:0000256" key="15">
    <source>
        <dbReference type="SAM" id="Coils"/>
    </source>
</evidence>
<gene>
    <name evidence="16" type="primary">ATP6V0A1</name>
</gene>
<evidence type="ECO:0000256" key="2">
    <source>
        <dbReference type="ARBA" id="ARBA00004644"/>
    </source>
</evidence>
<dbReference type="Ensembl" id="ENSPTET00000023359.1">
    <property type="protein sequence ID" value="ENSPTEP00000015694.1"/>
    <property type="gene ID" value="ENSPTEG00000017227.1"/>
</dbReference>
<feature type="transmembrane region" description="Helical" evidence="14">
    <location>
        <begin position="568"/>
        <end position="592"/>
    </location>
</feature>
<proteinExistence type="inferred from homology"/>
<comment type="similarity">
    <text evidence="3 14">Belongs to the V-ATPase 116 kDa subunit family.</text>
</comment>
<keyword evidence="9 14" id="KW-0406">Ion transport</keyword>
<evidence type="ECO:0000256" key="3">
    <source>
        <dbReference type="ARBA" id="ARBA00009904"/>
    </source>
</evidence>
<dbReference type="GO" id="GO:0046961">
    <property type="term" value="F:proton-transporting ATPase activity, rotational mechanism"/>
    <property type="evidence" value="ECO:0007669"/>
    <property type="project" value="InterPro"/>
</dbReference>
<evidence type="ECO:0000256" key="14">
    <source>
        <dbReference type="RuleBase" id="RU361189"/>
    </source>
</evidence>
<evidence type="ECO:0000256" key="7">
    <source>
        <dbReference type="ARBA" id="ARBA00022989"/>
    </source>
</evidence>
<evidence type="ECO:0000256" key="4">
    <source>
        <dbReference type="ARBA" id="ARBA00022448"/>
    </source>
</evidence>
<accession>A0A8C9H9W9</accession>
<dbReference type="Pfam" id="PF01496">
    <property type="entry name" value="V_ATPase_I"/>
    <property type="match status" value="2"/>
</dbReference>
<feature type="transmembrane region" description="Helical" evidence="14">
    <location>
        <begin position="633"/>
        <end position="657"/>
    </location>
</feature>
<keyword evidence="11" id="KW-0968">Cytoplasmic vesicle</keyword>
<protein>
    <recommendedName>
        <fullName evidence="14">V-type proton ATPase subunit a</fullName>
    </recommendedName>
</protein>
<evidence type="ECO:0000256" key="11">
    <source>
        <dbReference type="ARBA" id="ARBA00023329"/>
    </source>
</evidence>
<evidence type="ECO:0000313" key="17">
    <source>
        <dbReference type="Proteomes" id="UP000694416"/>
    </source>
</evidence>